<keyword evidence="2" id="KW-1133">Transmembrane helix</keyword>
<dbReference type="AlphaFoldDB" id="A0A561E1B2"/>
<gene>
    <name evidence="3" type="ORF">BKA23_3121</name>
</gene>
<evidence type="ECO:0000313" key="3">
    <source>
        <dbReference type="EMBL" id="TWE09418.1"/>
    </source>
</evidence>
<protein>
    <submittedName>
        <fullName evidence="3">Putative iron-regulated membrane protein</fullName>
    </submittedName>
</protein>
<dbReference type="PANTHER" id="PTHR34219:SF1">
    <property type="entry name" value="PEPSY DOMAIN-CONTAINING PROTEIN"/>
    <property type="match status" value="1"/>
</dbReference>
<feature type="transmembrane region" description="Helical" evidence="2">
    <location>
        <begin position="225"/>
        <end position="244"/>
    </location>
</feature>
<dbReference type="Pfam" id="PF03929">
    <property type="entry name" value="PepSY_TM"/>
    <property type="match status" value="1"/>
</dbReference>
<proteinExistence type="predicted"/>
<dbReference type="Proteomes" id="UP000318297">
    <property type="component" value="Unassembled WGS sequence"/>
</dbReference>
<feature type="transmembrane region" description="Helical" evidence="2">
    <location>
        <begin position="382"/>
        <end position="402"/>
    </location>
</feature>
<evidence type="ECO:0000256" key="1">
    <source>
        <dbReference type="SAM" id="MobiDB-lite"/>
    </source>
</evidence>
<keyword evidence="4" id="KW-1185">Reference proteome</keyword>
<dbReference type="EMBL" id="VIVQ01000003">
    <property type="protein sequence ID" value="TWE09418.1"/>
    <property type="molecule type" value="Genomic_DNA"/>
</dbReference>
<name>A0A561E1B2_9MICO</name>
<feature type="region of interest" description="Disordered" evidence="1">
    <location>
        <begin position="264"/>
        <end position="283"/>
    </location>
</feature>
<accession>A0A561E1B2</accession>
<feature type="transmembrane region" description="Helical" evidence="2">
    <location>
        <begin position="175"/>
        <end position="193"/>
    </location>
</feature>
<evidence type="ECO:0000256" key="2">
    <source>
        <dbReference type="SAM" id="Phobius"/>
    </source>
</evidence>
<comment type="caution">
    <text evidence="3">The sequence shown here is derived from an EMBL/GenBank/DDBJ whole genome shotgun (WGS) entry which is preliminary data.</text>
</comment>
<dbReference type="OrthoDB" id="9791166at2"/>
<feature type="transmembrane region" description="Helical" evidence="2">
    <location>
        <begin position="423"/>
        <end position="444"/>
    </location>
</feature>
<keyword evidence="2" id="KW-0472">Membrane</keyword>
<reference evidence="3 4" key="1">
    <citation type="submission" date="2019-06" db="EMBL/GenBank/DDBJ databases">
        <title>Sequencing the genomes of 1000 actinobacteria strains.</title>
        <authorList>
            <person name="Klenk H.-P."/>
        </authorList>
    </citation>
    <scope>NUCLEOTIDE SEQUENCE [LARGE SCALE GENOMIC DNA]</scope>
    <source>
        <strain evidence="3 4">DSM 19560</strain>
    </source>
</reference>
<feature type="region of interest" description="Disordered" evidence="1">
    <location>
        <begin position="1"/>
        <end position="20"/>
    </location>
</feature>
<dbReference type="PANTHER" id="PTHR34219">
    <property type="entry name" value="IRON-REGULATED INNER MEMBRANE PROTEIN-RELATED"/>
    <property type="match status" value="1"/>
</dbReference>
<keyword evidence="2" id="KW-0812">Transmembrane</keyword>
<evidence type="ECO:0000313" key="4">
    <source>
        <dbReference type="Proteomes" id="UP000318297"/>
    </source>
</evidence>
<organism evidence="3 4">
    <name type="scientific">Rudaeicoccus suwonensis</name>
    <dbReference type="NCBI Taxonomy" id="657409"/>
    <lineage>
        <taxon>Bacteria</taxon>
        <taxon>Bacillati</taxon>
        <taxon>Actinomycetota</taxon>
        <taxon>Actinomycetes</taxon>
        <taxon>Micrococcales</taxon>
        <taxon>Dermacoccaceae</taxon>
        <taxon>Rudaeicoccus</taxon>
    </lineage>
</organism>
<feature type="compositionally biased region" description="Low complexity" evidence="1">
    <location>
        <begin position="264"/>
        <end position="278"/>
    </location>
</feature>
<dbReference type="RefSeq" id="WP_145230062.1">
    <property type="nucleotide sequence ID" value="NZ_VIVQ01000003.1"/>
</dbReference>
<feature type="transmembrane region" description="Helical" evidence="2">
    <location>
        <begin position="34"/>
        <end position="57"/>
    </location>
</feature>
<sequence length="472" mass="50652">MTTTRDAAVTGIPNEPQRPPGGAWLPQLLRRLHFYAGIFVGPFILVAALSGAAYAAAPTVDHLVYHHQVTTDSRGPALPLSAQVASAQRYIAGHHPGDVLLGVKPAAHTGATTQVMFSEHGLLDGQVRSVWIDPVTAAPHGDLKVFSTALPISTWIDFFHRTLFLGDVGRAYSELAASWLGVIALAGLGLWIARLRRTRTKRELLAPTRRGSAYRRLHSWHTATGVWLLLGALFLSATGITWSLHAGANVSEIRSALDWSTPSLTTTTTTTRSSTTTTDFDGSAQRHGDDLDVFDEVLAKARATNIHNSQIEIDLPSSAGQAWTVREIRREWPVAANSVAIDPSTMAVVSHSDWASFPLAAKLTSWGVNAHMGLLFGLANQIVLFALGLGFAAMVVLGYLMWWRRRPMRGARRMGRPPSAGGLAKAPLWAQLVLAAAAIGVGVLLSELGITLLAFLLIDALIMATRPAIPVG</sequence>
<dbReference type="InterPro" id="IPR005625">
    <property type="entry name" value="PepSY-ass_TM"/>
</dbReference>